<comment type="caution">
    <text evidence="10">The sequence shown here is derived from an EMBL/GenBank/DDBJ whole genome shotgun (WGS) entry which is preliminary data.</text>
</comment>
<dbReference type="Proteomes" id="UP000540423">
    <property type="component" value="Unassembled WGS sequence"/>
</dbReference>
<evidence type="ECO:0000259" key="9">
    <source>
        <dbReference type="PROSITE" id="PS50011"/>
    </source>
</evidence>
<dbReference type="EMBL" id="JACHEM010000003">
    <property type="protein sequence ID" value="MBB6435203.1"/>
    <property type="molecule type" value="Genomic_DNA"/>
</dbReference>
<evidence type="ECO:0000256" key="3">
    <source>
        <dbReference type="ARBA" id="ARBA00022679"/>
    </source>
</evidence>
<keyword evidence="6 7" id="KW-0067">ATP-binding</keyword>
<evidence type="ECO:0000256" key="8">
    <source>
        <dbReference type="SAM" id="MobiDB-lite"/>
    </source>
</evidence>
<dbReference type="PROSITE" id="PS50011">
    <property type="entry name" value="PROTEIN_KINASE_DOM"/>
    <property type="match status" value="1"/>
</dbReference>
<dbReference type="PROSITE" id="PS00107">
    <property type="entry name" value="PROTEIN_KINASE_ATP"/>
    <property type="match status" value="1"/>
</dbReference>
<dbReference type="PANTHER" id="PTHR43289:SF6">
    <property type="entry name" value="SERINE_THREONINE-PROTEIN KINASE NEKL-3"/>
    <property type="match status" value="1"/>
</dbReference>
<dbReference type="Gene3D" id="1.10.510.10">
    <property type="entry name" value="Transferase(Phosphotransferase) domain 1"/>
    <property type="match status" value="1"/>
</dbReference>
<dbReference type="Pfam" id="PF00496">
    <property type="entry name" value="SBP_bac_5"/>
    <property type="match status" value="1"/>
</dbReference>
<keyword evidence="3" id="KW-0808">Transferase</keyword>
<evidence type="ECO:0000256" key="7">
    <source>
        <dbReference type="PROSITE-ProRule" id="PRU10141"/>
    </source>
</evidence>
<evidence type="ECO:0000256" key="4">
    <source>
        <dbReference type="ARBA" id="ARBA00022741"/>
    </source>
</evidence>
<evidence type="ECO:0000256" key="6">
    <source>
        <dbReference type="ARBA" id="ARBA00022840"/>
    </source>
</evidence>
<dbReference type="InterPro" id="IPR000719">
    <property type="entry name" value="Prot_kinase_dom"/>
</dbReference>
<dbReference type="SMART" id="SM00220">
    <property type="entry name" value="S_TKc"/>
    <property type="match status" value="1"/>
</dbReference>
<organism evidence="10 11">
    <name type="scientific">Streptomyces candidus</name>
    <dbReference type="NCBI Taxonomy" id="67283"/>
    <lineage>
        <taxon>Bacteria</taxon>
        <taxon>Bacillati</taxon>
        <taxon>Actinomycetota</taxon>
        <taxon>Actinomycetes</taxon>
        <taxon>Kitasatosporales</taxon>
        <taxon>Streptomycetaceae</taxon>
        <taxon>Streptomyces</taxon>
    </lineage>
</organism>
<feature type="compositionally biased region" description="Pro residues" evidence="8">
    <location>
        <begin position="284"/>
        <end position="296"/>
    </location>
</feature>
<gene>
    <name evidence="10" type="ORF">HNQ79_001654</name>
</gene>
<feature type="compositionally biased region" description="Pro residues" evidence="8">
    <location>
        <begin position="306"/>
        <end position="336"/>
    </location>
</feature>
<feature type="domain" description="Protein kinase" evidence="9">
    <location>
        <begin position="10"/>
        <end position="277"/>
    </location>
</feature>
<dbReference type="EC" id="2.7.11.1" evidence="1"/>
<dbReference type="SUPFAM" id="SSF53850">
    <property type="entry name" value="Periplasmic binding protein-like II"/>
    <property type="match status" value="1"/>
</dbReference>
<dbReference type="Pfam" id="PF00069">
    <property type="entry name" value="Pkinase"/>
    <property type="match status" value="1"/>
</dbReference>
<dbReference type="RefSeq" id="WP_185028481.1">
    <property type="nucleotide sequence ID" value="NZ_BNBN01000004.1"/>
</dbReference>
<protein>
    <recommendedName>
        <fullName evidence="1">non-specific serine/threonine protein kinase</fullName>
        <ecNumber evidence="1">2.7.11.1</ecNumber>
    </recommendedName>
</protein>
<dbReference type="InterPro" id="IPR008271">
    <property type="entry name" value="Ser/Thr_kinase_AS"/>
</dbReference>
<dbReference type="InterPro" id="IPR000914">
    <property type="entry name" value="SBP_5_dom"/>
</dbReference>
<name>A0A7X0HFH1_9ACTN</name>
<evidence type="ECO:0000313" key="11">
    <source>
        <dbReference type="Proteomes" id="UP000540423"/>
    </source>
</evidence>
<feature type="compositionally biased region" description="Low complexity" evidence="8">
    <location>
        <begin position="337"/>
        <end position="347"/>
    </location>
</feature>
<sequence length="950" mass="99874">MRGSVLDGRYALVERVGAGGMGEVWRAEDVRLRRQVAVKVLNMPPGTSPAEGQRLLAMFEREARAAAALDSSYIVPVYDHGTADGVPYLVMPLLSGRTVRDLLRDAGPPPLVRVAAIGAQVCRALVTAHRAGIVHRDIKPANVVVTDEGTAKVLDFGIAKFLDATAGAGYLTGTSDAPVGTLHYMAPERFTRASDDGRSDVYSLGCMVHQLLVGEPPFDTGSAASLMHCHVYETPQAPSVRRPDLPPAWDELVVRMLAKQPRDRPDAQQALEAFESLGGASAPAGPPAPVPAPAPSPDTDSFRLAPPLPPMPQAPPAPASSPPAAFPRTISPPPTVTAPTAPSSATSRDPGSVDPPPPQRGSRTRARWVGAGVAVAVGALVATLVVVDPFKGGTGRGGGGSASDAAAPGASVSPVARTRYLSIGSADDSQGPAPVVDGARKGGTVTVLEPNALATIDPGRMAPGTHQQVADLLHRRLTAFKTDESGYVKLVGDLATDAGRSTDGREWTFTLKPGLVYSDGTPVRARDFRYAIERTTRPELSEGDRTVRDFLYGPKTGAVRRGAIETPDDRTVVFHLDDARWDFNVALASPTAAPMPEGAADSGQDAKAGAGLPSTGPYQAAAFTAGKALTLTRNPRWQRNTDPVRTAYPDGYTVETGIPLPQLRFRLAAESAKGRAVATFSGSDEPLFTAGQAGTEGGALKSVQGPTWYVQSYVINAARVKNHKARLAIAAALPAEDVRRASGGNGTPAEGLVPPDVVGAPGHRLGGWGPNGSPAEGRKFLIESGLTGLRLTLALRDDSVADAHRAEAVKAGLKKAGIDVTIKKVGRTEFWDGIRDGKYDLYRIAVGSGLPTASTFLPDYFDGRHPPYPASSNYGRFNNEEVNERIDAARNVESLSDAGSQWSYVNELLLAQVAAVPAYVPTRTYLHSAKLRGLQVSMTGLSPLRAFVAK</sequence>
<dbReference type="Gene3D" id="3.40.190.10">
    <property type="entry name" value="Periplasmic binding protein-like II"/>
    <property type="match status" value="1"/>
</dbReference>
<evidence type="ECO:0000313" key="10">
    <source>
        <dbReference type="EMBL" id="MBB6435203.1"/>
    </source>
</evidence>
<dbReference type="AlphaFoldDB" id="A0A7X0HFH1"/>
<dbReference type="GO" id="GO:0005524">
    <property type="term" value="F:ATP binding"/>
    <property type="evidence" value="ECO:0007669"/>
    <property type="project" value="UniProtKB-UniRule"/>
</dbReference>
<feature type="region of interest" description="Disordered" evidence="8">
    <location>
        <begin position="278"/>
        <end position="364"/>
    </location>
</feature>
<keyword evidence="4 7" id="KW-0547">Nucleotide-binding</keyword>
<dbReference type="SUPFAM" id="SSF56112">
    <property type="entry name" value="Protein kinase-like (PK-like)"/>
    <property type="match status" value="1"/>
</dbReference>
<dbReference type="PANTHER" id="PTHR43289">
    <property type="entry name" value="MITOGEN-ACTIVATED PROTEIN KINASE KINASE KINASE 20-RELATED"/>
    <property type="match status" value="1"/>
</dbReference>
<evidence type="ECO:0000256" key="2">
    <source>
        <dbReference type="ARBA" id="ARBA00022527"/>
    </source>
</evidence>
<accession>A0A7X0HFH1</accession>
<proteinExistence type="predicted"/>
<feature type="binding site" evidence="7">
    <location>
        <position position="39"/>
    </location>
    <ligand>
        <name>ATP</name>
        <dbReference type="ChEBI" id="CHEBI:30616"/>
    </ligand>
</feature>
<dbReference type="PROSITE" id="PS00108">
    <property type="entry name" value="PROTEIN_KINASE_ST"/>
    <property type="match status" value="1"/>
</dbReference>
<dbReference type="InterPro" id="IPR011009">
    <property type="entry name" value="Kinase-like_dom_sf"/>
</dbReference>
<evidence type="ECO:0000256" key="1">
    <source>
        <dbReference type="ARBA" id="ARBA00012513"/>
    </source>
</evidence>
<dbReference type="CDD" id="cd14014">
    <property type="entry name" value="STKc_PknB_like"/>
    <property type="match status" value="1"/>
</dbReference>
<reference evidence="10 11" key="1">
    <citation type="submission" date="2020-08" db="EMBL/GenBank/DDBJ databases">
        <title>Genomic Encyclopedia of Type Strains, Phase IV (KMG-IV): sequencing the most valuable type-strain genomes for metagenomic binning, comparative biology and taxonomic classification.</title>
        <authorList>
            <person name="Goeker M."/>
        </authorList>
    </citation>
    <scope>NUCLEOTIDE SEQUENCE [LARGE SCALE GENOMIC DNA]</scope>
    <source>
        <strain evidence="10 11">DSM 40141</strain>
    </source>
</reference>
<dbReference type="Gene3D" id="3.10.105.10">
    <property type="entry name" value="Dipeptide-binding Protein, Domain 3"/>
    <property type="match status" value="1"/>
</dbReference>
<dbReference type="InterPro" id="IPR017441">
    <property type="entry name" value="Protein_kinase_ATP_BS"/>
</dbReference>
<keyword evidence="11" id="KW-1185">Reference proteome</keyword>
<keyword evidence="2" id="KW-0723">Serine/threonine-protein kinase</keyword>
<dbReference type="GO" id="GO:0004674">
    <property type="term" value="F:protein serine/threonine kinase activity"/>
    <property type="evidence" value="ECO:0007669"/>
    <property type="project" value="UniProtKB-KW"/>
</dbReference>
<evidence type="ECO:0000256" key="5">
    <source>
        <dbReference type="ARBA" id="ARBA00022777"/>
    </source>
</evidence>
<dbReference type="Gene3D" id="3.30.200.20">
    <property type="entry name" value="Phosphorylase Kinase, domain 1"/>
    <property type="match status" value="1"/>
</dbReference>
<keyword evidence="5" id="KW-0418">Kinase</keyword>